<gene>
    <name evidence="2" type="ORF">OBRU01_01737</name>
</gene>
<sequence>MLTGKIMDYCMKNLIEKHEEEKLECLCKLLTTIGGQVESEPGNQLDFIIKKMHDIVDRKSNKISSRVKFMIQDVPKWIVDNKFEFLEGDPQACEETAKITPAETQSRLLQLMNSDETCDCIKGWVQDKLGKASNEDWFMRALIQAICEPTREGRDVPHFNKDRMTKYASLINDFGDSKESREANCLFGIQHLIYRLEHPQEIFQHLHDDYIISLEGFIAWENSEKEPEGKGQLSYRVSNM</sequence>
<keyword evidence="3" id="KW-1185">Reference proteome</keyword>
<dbReference type="Gene3D" id="1.25.40.180">
    <property type="match status" value="2"/>
</dbReference>
<comment type="caution">
    <text evidence="2">The sequence shown here is derived from an EMBL/GenBank/DDBJ whole genome shotgun (WGS) entry which is preliminary data.</text>
</comment>
<feature type="domain" description="MIF4G" evidence="1">
    <location>
        <begin position="1"/>
        <end position="74"/>
    </location>
</feature>
<dbReference type="AlphaFoldDB" id="A0A0L7LMB9"/>
<dbReference type="InterPro" id="IPR003890">
    <property type="entry name" value="MIF4G-like_typ-3"/>
</dbReference>
<dbReference type="GO" id="GO:0003743">
    <property type="term" value="F:translation initiation factor activity"/>
    <property type="evidence" value="ECO:0007669"/>
    <property type="project" value="UniProtKB-KW"/>
</dbReference>
<dbReference type="CDD" id="cd11559">
    <property type="entry name" value="W2_eIF4G1_like"/>
    <property type="match status" value="1"/>
</dbReference>
<dbReference type="GO" id="GO:0016281">
    <property type="term" value="C:eukaryotic translation initiation factor 4F complex"/>
    <property type="evidence" value="ECO:0007669"/>
    <property type="project" value="TreeGrafter"/>
</dbReference>
<dbReference type="InterPro" id="IPR016024">
    <property type="entry name" value="ARM-type_fold"/>
</dbReference>
<reference evidence="2 3" key="1">
    <citation type="journal article" date="2015" name="Genome Biol. Evol.">
        <title>The genome of winter moth (Operophtera brumata) provides a genomic perspective on sexual dimorphism and phenology.</title>
        <authorList>
            <person name="Derks M.F."/>
            <person name="Smit S."/>
            <person name="Salis L."/>
            <person name="Schijlen E."/>
            <person name="Bossers A."/>
            <person name="Mateman C."/>
            <person name="Pijl A.S."/>
            <person name="de Ridder D."/>
            <person name="Groenen M.A."/>
            <person name="Visser M.E."/>
            <person name="Megens H.J."/>
        </authorList>
    </citation>
    <scope>NUCLEOTIDE SEQUENCE [LARGE SCALE GENOMIC DNA]</scope>
    <source>
        <strain evidence="2">WM2013NL</strain>
        <tissue evidence="2">Head and thorax</tissue>
    </source>
</reference>
<dbReference type="Pfam" id="PF02854">
    <property type="entry name" value="MIF4G"/>
    <property type="match status" value="1"/>
</dbReference>
<organism evidence="2 3">
    <name type="scientific">Operophtera brumata</name>
    <name type="common">Winter moth</name>
    <name type="synonym">Phalaena brumata</name>
    <dbReference type="NCBI Taxonomy" id="104452"/>
    <lineage>
        <taxon>Eukaryota</taxon>
        <taxon>Metazoa</taxon>
        <taxon>Ecdysozoa</taxon>
        <taxon>Arthropoda</taxon>
        <taxon>Hexapoda</taxon>
        <taxon>Insecta</taxon>
        <taxon>Pterygota</taxon>
        <taxon>Neoptera</taxon>
        <taxon>Endopterygota</taxon>
        <taxon>Lepidoptera</taxon>
        <taxon>Glossata</taxon>
        <taxon>Ditrysia</taxon>
        <taxon>Geometroidea</taxon>
        <taxon>Geometridae</taxon>
        <taxon>Larentiinae</taxon>
        <taxon>Operophtera</taxon>
    </lineage>
</organism>
<dbReference type="EMBL" id="JTDY01000599">
    <property type="protein sequence ID" value="KOB76504.1"/>
    <property type="molecule type" value="Genomic_DNA"/>
</dbReference>
<proteinExistence type="predicted"/>
<accession>A0A0L7LMB9</accession>
<name>A0A0L7LMB9_OPEBR</name>
<dbReference type="PANTHER" id="PTHR23253:SF78">
    <property type="entry name" value="EUKARYOTIC TRANSLATION INITIATION FACTOR 4G1, ISOFORM B-RELATED"/>
    <property type="match status" value="1"/>
</dbReference>
<dbReference type="Proteomes" id="UP000037510">
    <property type="component" value="Unassembled WGS sequence"/>
</dbReference>
<protein>
    <submittedName>
        <fullName evidence="2">Eukaryotic translation initiation factor 4G</fullName>
    </submittedName>
</protein>
<dbReference type="STRING" id="104452.A0A0L7LMB9"/>
<keyword evidence="2" id="KW-0396">Initiation factor</keyword>
<evidence type="ECO:0000313" key="2">
    <source>
        <dbReference type="EMBL" id="KOB76504.1"/>
    </source>
</evidence>
<dbReference type="SUPFAM" id="SSF48371">
    <property type="entry name" value="ARM repeat"/>
    <property type="match status" value="2"/>
</dbReference>
<keyword evidence="2" id="KW-0648">Protein biosynthesis</keyword>
<dbReference type="GO" id="GO:0003729">
    <property type="term" value="F:mRNA binding"/>
    <property type="evidence" value="ECO:0007669"/>
    <property type="project" value="TreeGrafter"/>
</dbReference>
<dbReference type="PANTHER" id="PTHR23253">
    <property type="entry name" value="EUKARYOTIC TRANSLATION INITIATION FACTOR 4 GAMMA"/>
    <property type="match status" value="1"/>
</dbReference>
<evidence type="ECO:0000313" key="3">
    <source>
        <dbReference type="Proteomes" id="UP000037510"/>
    </source>
</evidence>
<evidence type="ECO:0000259" key="1">
    <source>
        <dbReference type="Pfam" id="PF02854"/>
    </source>
</evidence>